<name>A0ABP1PWR3_9HEXA</name>
<feature type="compositionally biased region" description="Polar residues" evidence="1">
    <location>
        <begin position="265"/>
        <end position="274"/>
    </location>
</feature>
<feature type="signal peptide" evidence="2">
    <location>
        <begin position="1"/>
        <end position="23"/>
    </location>
</feature>
<gene>
    <name evidence="3" type="ORF">ODALV1_LOCUS4696</name>
</gene>
<organism evidence="3 4">
    <name type="scientific">Orchesella dallaii</name>
    <dbReference type="NCBI Taxonomy" id="48710"/>
    <lineage>
        <taxon>Eukaryota</taxon>
        <taxon>Metazoa</taxon>
        <taxon>Ecdysozoa</taxon>
        <taxon>Arthropoda</taxon>
        <taxon>Hexapoda</taxon>
        <taxon>Collembola</taxon>
        <taxon>Entomobryomorpha</taxon>
        <taxon>Entomobryoidea</taxon>
        <taxon>Orchesellidae</taxon>
        <taxon>Orchesellinae</taxon>
        <taxon>Orchesella</taxon>
    </lineage>
</organism>
<comment type="caution">
    <text evidence="3">The sequence shown here is derived from an EMBL/GenBank/DDBJ whole genome shotgun (WGS) entry which is preliminary data.</text>
</comment>
<sequence length="286" mass="32310">MASFSLSHYVYLIALFAISPSYSNILQSQYCASVFTEKDYKGFELNVTSVTSDHRWNYIRHHNLIPNSVKVKTNCALTIFDNRGNIQTIHDNTTELVSSKNPLHLSCCQCEGCDSFKDQQNLECARIFQYEKCSGCIGSHLNLKNGQEVKDFSLLHDQVSSVVVREGCDLLVSYQVHYAGLKLNLKVNLETGDNLMESQGLFNEQSRVLIQRAKCTCQESSRLGVDSLEVEEIKVVELKRFIKPSGMEQRDRVGSKESSSGSVETVNDQIQDVSQSEEDLNLWPVY</sequence>
<dbReference type="Proteomes" id="UP001642540">
    <property type="component" value="Unassembled WGS sequence"/>
</dbReference>
<feature type="region of interest" description="Disordered" evidence="1">
    <location>
        <begin position="248"/>
        <end position="286"/>
    </location>
</feature>
<evidence type="ECO:0000313" key="3">
    <source>
        <dbReference type="EMBL" id="CAL8080635.1"/>
    </source>
</evidence>
<accession>A0ABP1PWR3</accession>
<evidence type="ECO:0000256" key="1">
    <source>
        <dbReference type="SAM" id="MobiDB-lite"/>
    </source>
</evidence>
<proteinExistence type="predicted"/>
<dbReference type="EMBL" id="CAXLJM020000014">
    <property type="protein sequence ID" value="CAL8080635.1"/>
    <property type="molecule type" value="Genomic_DNA"/>
</dbReference>
<keyword evidence="2" id="KW-0732">Signal</keyword>
<feature type="chain" id="PRO_5046302151" evidence="2">
    <location>
        <begin position="24"/>
        <end position="286"/>
    </location>
</feature>
<keyword evidence="4" id="KW-1185">Reference proteome</keyword>
<reference evidence="3 4" key="1">
    <citation type="submission" date="2024-08" db="EMBL/GenBank/DDBJ databases">
        <authorList>
            <person name="Cucini C."/>
            <person name="Frati F."/>
        </authorList>
    </citation>
    <scope>NUCLEOTIDE SEQUENCE [LARGE SCALE GENOMIC DNA]</scope>
</reference>
<evidence type="ECO:0000313" key="4">
    <source>
        <dbReference type="Proteomes" id="UP001642540"/>
    </source>
</evidence>
<evidence type="ECO:0000256" key="2">
    <source>
        <dbReference type="SAM" id="SignalP"/>
    </source>
</evidence>
<protein>
    <submittedName>
        <fullName evidence="3">Uncharacterized protein</fullName>
    </submittedName>
</protein>